<dbReference type="SUPFAM" id="SSF53448">
    <property type="entry name" value="Nucleotide-diphospho-sugar transferases"/>
    <property type="match status" value="1"/>
</dbReference>
<dbReference type="AlphaFoldDB" id="A0A2Z6IAD0"/>
<dbReference type="Proteomes" id="UP000271003">
    <property type="component" value="Chromosome"/>
</dbReference>
<reference evidence="2 3" key="1">
    <citation type="journal article" date="2018" name="Int. J. Syst. Evol. Microbiol.">
        <title>Mesosutterella multiformis gen. nov., sp. nov., a member of the family Sutterellaceae and Sutterella megalosphaeroides sp. nov., isolated from human faeces.</title>
        <authorList>
            <person name="Sakamoto M."/>
            <person name="Ikeyama N."/>
            <person name="Kunihiro T."/>
            <person name="Iino T."/>
            <person name="Yuki M."/>
            <person name="Ohkuma M."/>
        </authorList>
    </citation>
    <scope>NUCLEOTIDE SEQUENCE [LARGE SCALE GENOMIC DNA]</scope>
    <source>
        <strain evidence="2 3">6FBBBH3</strain>
    </source>
</reference>
<proteinExistence type="predicted"/>
<feature type="domain" description="Glycosyltransferase 2-like" evidence="1">
    <location>
        <begin position="8"/>
        <end position="141"/>
    </location>
</feature>
<dbReference type="Gene3D" id="3.90.550.10">
    <property type="entry name" value="Spore Coat Polysaccharide Biosynthesis Protein SpsA, Chain A"/>
    <property type="match status" value="1"/>
</dbReference>
<sequence>MSSTPDLSICITFRNQDCYIEPLLIKLLGLADRSRYSWEILVGLDHATSQGLANAERIAQDHPNIRIITLKSDSNLIPLSRASTNRLHLLKKAQGTYALLLDGDDEYLDVFDEAIDFLNKTENLAFVGCAHQYVEFHENTQQMVKVTPPYSDGAVVEYLKHASSGKYFSFNTVVFRRQIGLDALQSAELYCNDTTLTKLLLKKGLILFSHKEVMSYRMGLPSIFSGASNAARLLSQIIVQEENLRLFPELQEHTLKSLMTLVHSARKIRGNELEISYGIQPRARGLLLSSLVYKLMQPANPIMHLLLHFKLKLVLKEMFRNRT</sequence>
<protein>
    <recommendedName>
        <fullName evidence="1">Glycosyltransferase 2-like domain-containing protein</fullName>
    </recommendedName>
</protein>
<dbReference type="OrthoDB" id="9798249at2"/>
<accession>A0A2Z6IAD0</accession>
<dbReference type="RefSeq" id="WP_120176252.1">
    <property type="nucleotide sequence ID" value="NZ_AP018786.1"/>
</dbReference>
<name>A0A2Z6IAD0_9BURK</name>
<evidence type="ECO:0000313" key="2">
    <source>
        <dbReference type="EMBL" id="BBF22557.1"/>
    </source>
</evidence>
<dbReference type="InterPro" id="IPR029044">
    <property type="entry name" value="Nucleotide-diphossugar_trans"/>
</dbReference>
<dbReference type="Pfam" id="PF00535">
    <property type="entry name" value="Glycos_transf_2"/>
    <property type="match status" value="1"/>
</dbReference>
<dbReference type="EMBL" id="AP018786">
    <property type="protein sequence ID" value="BBF22557.1"/>
    <property type="molecule type" value="Genomic_DNA"/>
</dbReference>
<keyword evidence="3" id="KW-1185">Reference proteome</keyword>
<organism evidence="2 3">
    <name type="scientific">Sutterella megalosphaeroides</name>
    <dbReference type="NCBI Taxonomy" id="2494234"/>
    <lineage>
        <taxon>Bacteria</taxon>
        <taxon>Pseudomonadati</taxon>
        <taxon>Pseudomonadota</taxon>
        <taxon>Betaproteobacteria</taxon>
        <taxon>Burkholderiales</taxon>
        <taxon>Sutterellaceae</taxon>
        <taxon>Sutterella</taxon>
    </lineage>
</organism>
<dbReference type="InterPro" id="IPR001173">
    <property type="entry name" value="Glyco_trans_2-like"/>
</dbReference>
<dbReference type="CDD" id="cd00761">
    <property type="entry name" value="Glyco_tranf_GTA_type"/>
    <property type="match status" value="1"/>
</dbReference>
<evidence type="ECO:0000259" key="1">
    <source>
        <dbReference type="Pfam" id="PF00535"/>
    </source>
</evidence>
<evidence type="ECO:0000313" key="3">
    <source>
        <dbReference type="Proteomes" id="UP000271003"/>
    </source>
</evidence>
<gene>
    <name evidence="2" type="ORF">SUTMEG_04480</name>
</gene>
<dbReference type="KEGG" id="sutt:SUTMEG_04480"/>